<sequence length="242" mass="25940">LLGAQAVQAELAILRPGWGGESLNRVTLRGADARQQLIVTQTLGDGSIADQTREAALIAEPAGLVRVTDGLVEPLANGVGVITARTRSGEMAVIPFEVSAVSAEKPVSFPNSIVPLFTKHGCSSGGCHGKSSGQNGFKLSLLGFEPLEDYEYLLREARGRRIFPAAPERSLLLLKATGQLPHGGGSRIDAGSFDYKTIVKWIRQGMPYGKPNDPSLEDIELYPPERIMEPGARQQLVVLARM</sequence>
<dbReference type="PANTHER" id="PTHR35889:SF3">
    <property type="entry name" value="F-BOX DOMAIN-CONTAINING PROTEIN"/>
    <property type="match status" value="1"/>
</dbReference>
<gene>
    <name evidence="1" type="ORF">METZ01_LOCUS258623</name>
</gene>
<dbReference type="PANTHER" id="PTHR35889">
    <property type="entry name" value="CYCLOINULO-OLIGOSACCHARIDE FRUCTANOTRANSFERASE-RELATED"/>
    <property type="match status" value="1"/>
</dbReference>
<reference evidence="1" key="1">
    <citation type="submission" date="2018-05" db="EMBL/GenBank/DDBJ databases">
        <authorList>
            <person name="Lanie J.A."/>
            <person name="Ng W.-L."/>
            <person name="Kazmierczak K.M."/>
            <person name="Andrzejewski T.M."/>
            <person name="Davidsen T.M."/>
            <person name="Wayne K.J."/>
            <person name="Tettelin H."/>
            <person name="Glass J.I."/>
            <person name="Rusch D."/>
            <person name="Podicherti R."/>
            <person name="Tsui H.-C.T."/>
            <person name="Winkler M.E."/>
        </authorList>
    </citation>
    <scope>NUCLEOTIDE SEQUENCE</scope>
</reference>
<name>A0A382J2C7_9ZZZZ</name>
<organism evidence="1">
    <name type="scientific">marine metagenome</name>
    <dbReference type="NCBI Taxonomy" id="408172"/>
    <lineage>
        <taxon>unclassified sequences</taxon>
        <taxon>metagenomes</taxon>
        <taxon>ecological metagenomes</taxon>
    </lineage>
</organism>
<feature type="non-terminal residue" evidence="1">
    <location>
        <position position="242"/>
    </location>
</feature>
<evidence type="ECO:0000313" key="1">
    <source>
        <dbReference type="EMBL" id="SVC05769.1"/>
    </source>
</evidence>
<protein>
    <recommendedName>
        <fullName evidence="2">S-layer protein</fullName>
    </recommendedName>
</protein>
<evidence type="ECO:0008006" key="2">
    <source>
        <dbReference type="Google" id="ProtNLM"/>
    </source>
</evidence>
<proteinExistence type="predicted"/>
<accession>A0A382J2C7</accession>
<feature type="non-terminal residue" evidence="1">
    <location>
        <position position="1"/>
    </location>
</feature>
<dbReference type="EMBL" id="UINC01071109">
    <property type="protein sequence ID" value="SVC05769.1"/>
    <property type="molecule type" value="Genomic_DNA"/>
</dbReference>
<dbReference type="AlphaFoldDB" id="A0A382J2C7"/>